<dbReference type="PATRIC" id="fig|1214101.3.peg.4152"/>
<dbReference type="PANTHER" id="PTHR42880:SF1">
    <property type="entry name" value="ISOPROPYLMALATE_HOMOCITRATE_CITRAMALATE SYNTHASE FAMILY PROTEIN"/>
    <property type="match status" value="1"/>
</dbReference>
<dbReference type="Gene3D" id="3.20.20.70">
    <property type="entry name" value="Aldolase class I"/>
    <property type="match status" value="1"/>
</dbReference>
<keyword evidence="1" id="KW-0808">Transferase</keyword>
<feature type="domain" description="Pyruvate carboxyltransferase" evidence="2">
    <location>
        <begin position="3"/>
        <end position="254"/>
    </location>
</feature>
<dbReference type="SUPFAM" id="SSF51569">
    <property type="entry name" value="Aldolase"/>
    <property type="match status" value="1"/>
</dbReference>
<accession>K4R5U2</accession>
<evidence type="ECO:0000313" key="4">
    <source>
        <dbReference type="Proteomes" id="UP000008043"/>
    </source>
</evidence>
<sequence length="345" mass="36884">MKPTLLDCTLRDGGNQNDWQFTATDVHTIVSTLDAARIDVIEVGYRGGSGSRASATAGPSAHCTPEYLAALPTVSHAELAVMVVPTVCPVRAMDDLPDSPVSMVRVAAYPWNIDGVPEYVRAVRALGLKVGVNLMAVSYTNQEQLAEVAAVVASEAPDVFYIADSFGALTPDDVRRRVELLAERLPTPLGIHAHNNLGLAAANAVAGLDAGVSWLDASLCAMARGAGNLATEQAAAFLTAWPKYDTHADLPLVCEAAEYVAEQVLPRPMTVRRAEIAAGINDHHFYFQDRIEKISAHHGLDPWEVGRRIGAARPRKVLDETVEDVCRELAGQTADQTEQTNGGDA</sequence>
<reference evidence="3 4" key="1">
    <citation type="journal article" date="2012" name="J. Bacteriol.">
        <title>Genome sequence of the bacterium Streptomyces davawensis JCM 4913 and heterologous production of the unique antibiotic roseoflavin.</title>
        <authorList>
            <person name="Jankowitsch F."/>
            <person name="Schwarz J."/>
            <person name="Ruckert C."/>
            <person name="Gust B."/>
            <person name="Szczepanowski R."/>
            <person name="Blom J."/>
            <person name="Pelzer S."/>
            <person name="Kalinowski J."/>
            <person name="Mack M."/>
        </authorList>
    </citation>
    <scope>NUCLEOTIDE SEQUENCE [LARGE SCALE GENOMIC DNA]</scope>
    <source>
        <strain evidence="4">DSM 101723 / JCM 4913 / KCC S-0913 / 768</strain>
    </source>
</reference>
<gene>
    <name evidence="3" type="ORF">BN159_4098</name>
</gene>
<dbReference type="KEGG" id="sdv:BN159_4098"/>
<dbReference type="OrthoDB" id="9803573at2"/>
<dbReference type="InterPro" id="IPR013785">
    <property type="entry name" value="Aldolase_TIM"/>
</dbReference>
<dbReference type="Pfam" id="PF00682">
    <property type="entry name" value="HMGL-like"/>
    <property type="match status" value="1"/>
</dbReference>
<dbReference type="Proteomes" id="UP000008043">
    <property type="component" value="Chromosome"/>
</dbReference>
<dbReference type="eggNOG" id="COG0119">
    <property type="taxonomic scope" value="Bacteria"/>
</dbReference>
<protein>
    <recommendedName>
        <fullName evidence="2">Pyruvate carboxyltransferase domain-containing protein</fullName>
    </recommendedName>
</protein>
<dbReference type="PROSITE" id="PS50991">
    <property type="entry name" value="PYR_CT"/>
    <property type="match status" value="1"/>
</dbReference>
<keyword evidence="4" id="KW-1185">Reference proteome</keyword>
<evidence type="ECO:0000259" key="2">
    <source>
        <dbReference type="PROSITE" id="PS50991"/>
    </source>
</evidence>
<organism evidence="3 4">
    <name type="scientific">Streptomyces davaonensis (strain DSM 101723 / JCM 4913 / KCC S-0913 / 768)</name>
    <dbReference type="NCBI Taxonomy" id="1214101"/>
    <lineage>
        <taxon>Bacteria</taxon>
        <taxon>Bacillati</taxon>
        <taxon>Actinomycetota</taxon>
        <taxon>Actinomycetes</taxon>
        <taxon>Kitasatosporales</taxon>
        <taxon>Streptomycetaceae</taxon>
        <taxon>Streptomyces</taxon>
    </lineage>
</organism>
<dbReference type="STRING" id="1214101.BN159_4098"/>
<dbReference type="RefSeq" id="WP_015658829.1">
    <property type="nucleotide sequence ID" value="NC_020504.1"/>
</dbReference>
<dbReference type="AlphaFoldDB" id="K4R5U2"/>
<name>K4R5U2_STRDJ</name>
<evidence type="ECO:0000313" key="3">
    <source>
        <dbReference type="EMBL" id="CCK28477.1"/>
    </source>
</evidence>
<dbReference type="GO" id="GO:0016740">
    <property type="term" value="F:transferase activity"/>
    <property type="evidence" value="ECO:0007669"/>
    <property type="project" value="UniProtKB-KW"/>
</dbReference>
<dbReference type="InterPro" id="IPR000891">
    <property type="entry name" value="PYR_CT"/>
</dbReference>
<dbReference type="HOGENOM" id="CLU_049173_1_1_11"/>
<dbReference type="EMBL" id="HE971709">
    <property type="protein sequence ID" value="CCK28477.1"/>
    <property type="molecule type" value="Genomic_DNA"/>
</dbReference>
<evidence type="ECO:0000256" key="1">
    <source>
        <dbReference type="ARBA" id="ARBA00022679"/>
    </source>
</evidence>
<dbReference type="PANTHER" id="PTHR42880">
    <property type="entry name" value="HOMOCITRATE SYNTHASE"/>
    <property type="match status" value="1"/>
</dbReference>
<proteinExistence type="predicted"/>